<evidence type="ECO:0000256" key="2">
    <source>
        <dbReference type="ARBA" id="ARBA00022448"/>
    </source>
</evidence>
<keyword evidence="7 9" id="KW-0472">Membrane</keyword>
<keyword evidence="5 9" id="KW-0812">Transmembrane</keyword>
<keyword evidence="4" id="KW-0997">Cell inner membrane</keyword>
<evidence type="ECO:0000256" key="6">
    <source>
        <dbReference type="ARBA" id="ARBA00022989"/>
    </source>
</evidence>
<name>A0A345C176_9BACI</name>
<feature type="transmembrane region" description="Helical" evidence="9">
    <location>
        <begin position="89"/>
        <end position="111"/>
    </location>
</feature>
<evidence type="ECO:0000259" key="10">
    <source>
        <dbReference type="Pfam" id="PF04290"/>
    </source>
</evidence>
<gene>
    <name evidence="11" type="ORF">DT065_13725</name>
</gene>
<evidence type="ECO:0000256" key="3">
    <source>
        <dbReference type="ARBA" id="ARBA00022475"/>
    </source>
</evidence>
<dbReference type="InterPro" id="IPR055348">
    <property type="entry name" value="DctQ"/>
</dbReference>
<feature type="domain" description="Tripartite ATP-independent periplasmic transporters DctQ component" evidence="10">
    <location>
        <begin position="28"/>
        <end position="154"/>
    </location>
</feature>
<evidence type="ECO:0000256" key="5">
    <source>
        <dbReference type="ARBA" id="ARBA00022692"/>
    </source>
</evidence>
<dbReference type="KEGG" id="rue:DT065_13725"/>
<comment type="similarity">
    <text evidence="8">Belongs to the TRAP transporter small permease family.</text>
</comment>
<evidence type="ECO:0000256" key="8">
    <source>
        <dbReference type="ARBA" id="ARBA00038436"/>
    </source>
</evidence>
<evidence type="ECO:0000313" key="11">
    <source>
        <dbReference type="EMBL" id="AXF56957.1"/>
    </source>
</evidence>
<organism evidence="11 12">
    <name type="scientific">Salicibibacter kimchii</name>
    <dbReference type="NCBI Taxonomy" id="2099786"/>
    <lineage>
        <taxon>Bacteria</taxon>
        <taxon>Bacillati</taxon>
        <taxon>Bacillota</taxon>
        <taxon>Bacilli</taxon>
        <taxon>Bacillales</taxon>
        <taxon>Bacillaceae</taxon>
        <taxon>Salicibibacter</taxon>
    </lineage>
</organism>
<protein>
    <submittedName>
        <fullName evidence="11">TRAP transporter small permease</fullName>
    </submittedName>
</protein>
<evidence type="ECO:0000256" key="9">
    <source>
        <dbReference type="SAM" id="Phobius"/>
    </source>
</evidence>
<evidence type="ECO:0000256" key="1">
    <source>
        <dbReference type="ARBA" id="ARBA00004429"/>
    </source>
</evidence>
<dbReference type="Pfam" id="PF04290">
    <property type="entry name" value="DctQ"/>
    <property type="match status" value="1"/>
</dbReference>
<evidence type="ECO:0000256" key="7">
    <source>
        <dbReference type="ARBA" id="ARBA00023136"/>
    </source>
</evidence>
<keyword evidence="2" id="KW-0813">Transport</keyword>
<dbReference type="AlphaFoldDB" id="A0A345C176"/>
<dbReference type="InterPro" id="IPR007387">
    <property type="entry name" value="TRAP_DctQ"/>
</dbReference>
<keyword evidence="3" id="KW-1003">Cell membrane</keyword>
<evidence type="ECO:0000256" key="4">
    <source>
        <dbReference type="ARBA" id="ARBA00022519"/>
    </source>
</evidence>
<evidence type="ECO:0000313" key="12">
    <source>
        <dbReference type="Proteomes" id="UP000252100"/>
    </source>
</evidence>
<dbReference type="PANTHER" id="PTHR35011">
    <property type="entry name" value="2,3-DIKETO-L-GULONATE TRAP TRANSPORTER SMALL PERMEASE PROTEIN YIAM"/>
    <property type="match status" value="1"/>
</dbReference>
<dbReference type="RefSeq" id="WP_114374344.1">
    <property type="nucleotide sequence ID" value="NZ_CP031092.1"/>
</dbReference>
<comment type="subcellular location">
    <subcellularLocation>
        <location evidence="1">Cell inner membrane</location>
        <topology evidence="1">Multi-pass membrane protein</topology>
    </subcellularLocation>
</comment>
<feature type="transmembrane region" description="Helical" evidence="9">
    <location>
        <begin position="12"/>
        <end position="39"/>
    </location>
</feature>
<dbReference type="EMBL" id="CP031092">
    <property type="protein sequence ID" value="AXF56957.1"/>
    <property type="molecule type" value="Genomic_DNA"/>
</dbReference>
<dbReference type="OrthoDB" id="2085311at2"/>
<accession>A0A345C176</accession>
<keyword evidence="6 9" id="KW-1133">Transmembrane helix</keyword>
<proteinExistence type="inferred from homology"/>
<reference evidence="11 12" key="1">
    <citation type="journal article" date="2018" name="J. Microbiol.">
        <title>Salicibibacter kimchii gen. nov., sp. nov., a moderately halophilic and alkalitolerant bacterium in the family Bacillaceae, isolated from kimchi.</title>
        <authorList>
            <person name="Jang J.Y."/>
            <person name="Oh Y.J."/>
            <person name="Lim S.K."/>
            <person name="Park H.K."/>
            <person name="Lee C."/>
            <person name="Kim J.Y."/>
            <person name="Lee M.A."/>
            <person name="Choi H.J."/>
        </authorList>
    </citation>
    <scope>NUCLEOTIDE SEQUENCE [LARGE SCALE GENOMIC DNA]</scope>
    <source>
        <strain evidence="11 12">NKC1-1</strain>
    </source>
</reference>
<feature type="transmembrane region" description="Helical" evidence="9">
    <location>
        <begin position="131"/>
        <end position="151"/>
    </location>
</feature>
<dbReference type="GO" id="GO:0005886">
    <property type="term" value="C:plasma membrane"/>
    <property type="evidence" value="ECO:0007669"/>
    <property type="project" value="UniProtKB-SubCell"/>
</dbReference>
<keyword evidence="12" id="KW-1185">Reference proteome</keyword>
<sequence length="164" mass="18961">MVNKATKLLNQIENVFAVTAGLLILFSMFSVVLEVIARYFFNISFIWVNEYNEYMLLYITFLSGAWLLRHNGHVSIDIINFFVGRKFNYVLNVIAALIGIFLMIILVYYGTLVTVDAYERNATSTTPLRTLQVYIYMIIPIGSFVLLLEFMRQLFIANDIKSRS</sequence>
<dbReference type="Proteomes" id="UP000252100">
    <property type="component" value="Chromosome"/>
</dbReference>